<evidence type="ECO:0000313" key="5">
    <source>
        <dbReference type="EMBL" id="KAK4496767.1"/>
    </source>
</evidence>
<gene>
    <name evidence="5" type="ORF">PRZ48_012750</name>
</gene>
<dbReference type="EMBL" id="JAXOVC010000010">
    <property type="protein sequence ID" value="KAK4496767.1"/>
    <property type="molecule type" value="Genomic_DNA"/>
</dbReference>
<protein>
    <recommendedName>
        <fullName evidence="4">Amidohydrolase-related domain-containing protein</fullName>
    </recommendedName>
</protein>
<dbReference type="PANTHER" id="PTHR21240:SF31">
    <property type="entry name" value="AMIDOHYDROLASE FAMILY PROTEIN (AFU_ORTHOLOGUE AFUA_7G05840)"/>
    <property type="match status" value="1"/>
</dbReference>
<evidence type="ECO:0000256" key="1">
    <source>
        <dbReference type="ARBA" id="ARBA00022793"/>
    </source>
</evidence>
<dbReference type="PANTHER" id="PTHR21240">
    <property type="entry name" value="2-AMINO-3-CARBOXYLMUCONATE-6-SEMIALDEHYDE DECARBOXYLASE"/>
    <property type="match status" value="1"/>
</dbReference>
<dbReference type="Gene3D" id="3.20.20.140">
    <property type="entry name" value="Metal-dependent hydrolases"/>
    <property type="match status" value="1"/>
</dbReference>
<dbReference type="InterPro" id="IPR006680">
    <property type="entry name" value="Amidohydro-rel"/>
</dbReference>
<accession>A0ABR0E5S5</accession>
<feature type="domain" description="Amidohydrolase-related" evidence="4">
    <location>
        <begin position="40"/>
        <end position="346"/>
    </location>
</feature>
<organism evidence="5 6">
    <name type="scientific">Zasmidium cellare</name>
    <name type="common">Wine cellar mold</name>
    <name type="synonym">Racodium cellare</name>
    <dbReference type="NCBI Taxonomy" id="395010"/>
    <lineage>
        <taxon>Eukaryota</taxon>
        <taxon>Fungi</taxon>
        <taxon>Dikarya</taxon>
        <taxon>Ascomycota</taxon>
        <taxon>Pezizomycotina</taxon>
        <taxon>Dothideomycetes</taxon>
        <taxon>Dothideomycetidae</taxon>
        <taxon>Mycosphaerellales</taxon>
        <taxon>Mycosphaerellaceae</taxon>
        <taxon>Zasmidium</taxon>
    </lineage>
</organism>
<proteinExistence type="inferred from homology"/>
<reference evidence="5 6" key="1">
    <citation type="journal article" date="2023" name="G3 (Bethesda)">
        <title>A chromosome-level genome assembly of Zasmidium syzygii isolated from banana leaves.</title>
        <authorList>
            <person name="van Westerhoven A.C."/>
            <person name="Mehrabi R."/>
            <person name="Talebi R."/>
            <person name="Steentjes M.B.F."/>
            <person name="Corcolon B."/>
            <person name="Chong P.A."/>
            <person name="Kema G.H.J."/>
            <person name="Seidl M.F."/>
        </authorList>
    </citation>
    <scope>NUCLEOTIDE SEQUENCE [LARGE SCALE GENOMIC DNA]</scope>
    <source>
        <strain evidence="5 6">P124</strain>
    </source>
</reference>
<sequence length="354" mass="40136">MLRGKIVLEEAYEEPSKVEAKRALLGVASCAPDDVPRWARQMSSIHGERLELSKKHGIGYTILSVTGPGCQMIVDPVESAKEARRLNDHLYEQIKDSREYFGAFASLSMHDPVQAGEELRRCVRELGFHGANFQHAGPDAYTWHFYDEPRYDAFWAVCCELNVPIYIHPSLPAGYHDEAFEKMYGSRGGKYLVGPPFQFATGASLHLLRIIVSGVFDRFPSLQIIVGHLGERLPLDIWRVNHWIQDVMKAHAAKAGDTICQQDDIRHYFKNNIYITTSGDFYTPALKYVVEEVGVERVLFSVDYPYETIERGCGWFDGERREIERAIGTEGYVAVGKGNARRLFGLGVYFECDE</sequence>
<keyword evidence="2 3" id="KW-0456">Lyase</keyword>
<dbReference type="InterPro" id="IPR032465">
    <property type="entry name" value="ACMSD"/>
</dbReference>
<evidence type="ECO:0000259" key="4">
    <source>
        <dbReference type="Pfam" id="PF04909"/>
    </source>
</evidence>
<dbReference type="InterPro" id="IPR032466">
    <property type="entry name" value="Metal_Hydrolase"/>
</dbReference>
<comment type="similarity">
    <text evidence="3">Belongs to the metallo-dependent hydrolases superfamily.</text>
</comment>
<evidence type="ECO:0000256" key="2">
    <source>
        <dbReference type="ARBA" id="ARBA00023239"/>
    </source>
</evidence>
<keyword evidence="1 3" id="KW-0210">Decarboxylase</keyword>
<dbReference type="Proteomes" id="UP001305779">
    <property type="component" value="Unassembled WGS sequence"/>
</dbReference>
<dbReference type="SUPFAM" id="SSF51556">
    <property type="entry name" value="Metallo-dependent hydrolases"/>
    <property type="match status" value="1"/>
</dbReference>
<name>A0ABR0E5S5_ZASCE</name>
<evidence type="ECO:0000313" key="6">
    <source>
        <dbReference type="Proteomes" id="UP001305779"/>
    </source>
</evidence>
<comment type="caution">
    <text evidence="5">The sequence shown here is derived from an EMBL/GenBank/DDBJ whole genome shotgun (WGS) entry which is preliminary data.</text>
</comment>
<keyword evidence="6" id="KW-1185">Reference proteome</keyword>
<dbReference type="Pfam" id="PF04909">
    <property type="entry name" value="Amidohydro_2"/>
    <property type="match status" value="1"/>
</dbReference>
<evidence type="ECO:0000256" key="3">
    <source>
        <dbReference type="RuleBase" id="RU366045"/>
    </source>
</evidence>